<dbReference type="PANTHER" id="PTHR43441:SF10">
    <property type="entry name" value="ACETYLTRANSFERASE"/>
    <property type="match status" value="1"/>
</dbReference>
<dbReference type="InterPro" id="IPR051908">
    <property type="entry name" value="Ribosomal_N-acetyltransferase"/>
</dbReference>
<feature type="domain" description="N-acetyltransferase" evidence="1">
    <location>
        <begin position="4"/>
        <end position="168"/>
    </location>
</feature>
<dbReference type="InterPro" id="IPR000182">
    <property type="entry name" value="GNAT_dom"/>
</dbReference>
<evidence type="ECO:0000313" key="3">
    <source>
        <dbReference type="Proteomes" id="UP000681340"/>
    </source>
</evidence>
<dbReference type="GO" id="GO:0005737">
    <property type="term" value="C:cytoplasm"/>
    <property type="evidence" value="ECO:0007669"/>
    <property type="project" value="TreeGrafter"/>
</dbReference>
<dbReference type="Pfam" id="PF13302">
    <property type="entry name" value="Acetyltransf_3"/>
    <property type="match status" value="1"/>
</dbReference>
<dbReference type="InterPro" id="IPR016181">
    <property type="entry name" value="Acyl_CoA_acyltransferase"/>
</dbReference>
<comment type="caution">
    <text evidence="2">The sequence shown here is derived from an EMBL/GenBank/DDBJ whole genome shotgun (WGS) entry which is preliminary data.</text>
</comment>
<dbReference type="PROSITE" id="PS51186">
    <property type="entry name" value="GNAT"/>
    <property type="match status" value="1"/>
</dbReference>
<keyword evidence="3" id="KW-1185">Reference proteome</keyword>
<gene>
    <name evidence="2" type="ORF">Aau02nite_45900</name>
</gene>
<evidence type="ECO:0000313" key="2">
    <source>
        <dbReference type="EMBL" id="GIM71404.1"/>
    </source>
</evidence>
<dbReference type="GO" id="GO:1990189">
    <property type="term" value="F:protein N-terminal-serine acetyltransferase activity"/>
    <property type="evidence" value="ECO:0007669"/>
    <property type="project" value="TreeGrafter"/>
</dbReference>
<dbReference type="Gene3D" id="3.40.630.30">
    <property type="match status" value="1"/>
</dbReference>
<sequence length="173" mass="18853">MAGLVLRPWRDDDAAALITAVGDPLLHRWTRVRAADAAEAQQWLGVQHAGRRTGSRYSFAVLDDAGKLVGNVALKRPDPAAEDAEVGYWTAAYARGRGIAPQALGSLTRWAFGTFPGLLRLQLLHQVDNTASCRVAVKSGYPYERTLAACDPYPLEGHVHVRDRQAGEPELAR</sequence>
<dbReference type="Proteomes" id="UP000681340">
    <property type="component" value="Unassembled WGS sequence"/>
</dbReference>
<evidence type="ECO:0000259" key="1">
    <source>
        <dbReference type="PROSITE" id="PS51186"/>
    </source>
</evidence>
<dbReference type="PANTHER" id="PTHR43441">
    <property type="entry name" value="RIBOSOMAL-PROTEIN-SERINE ACETYLTRANSFERASE"/>
    <property type="match status" value="1"/>
</dbReference>
<name>A0A919SGU7_9ACTN</name>
<accession>A0A919SGU7</accession>
<organism evidence="2 3">
    <name type="scientific">Actinoplanes auranticolor</name>
    <dbReference type="NCBI Taxonomy" id="47988"/>
    <lineage>
        <taxon>Bacteria</taxon>
        <taxon>Bacillati</taxon>
        <taxon>Actinomycetota</taxon>
        <taxon>Actinomycetes</taxon>
        <taxon>Micromonosporales</taxon>
        <taxon>Micromonosporaceae</taxon>
        <taxon>Actinoplanes</taxon>
    </lineage>
</organism>
<dbReference type="EMBL" id="BOQL01000036">
    <property type="protein sequence ID" value="GIM71404.1"/>
    <property type="molecule type" value="Genomic_DNA"/>
</dbReference>
<dbReference type="SUPFAM" id="SSF55729">
    <property type="entry name" value="Acyl-CoA N-acyltransferases (Nat)"/>
    <property type="match status" value="1"/>
</dbReference>
<reference evidence="2" key="1">
    <citation type="submission" date="2021-03" db="EMBL/GenBank/DDBJ databases">
        <title>Whole genome shotgun sequence of Actinoplanes auranticolor NBRC 12245.</title>
        <authorList>
            <person name="Komaki H."/>
            <person name="Tamura T."/>
        </authorList>
    </citation>
    <scope>NUCLEOTIDE SEQUENCE</scope>
    <source>
        <strain evidence="2">NBRC 12245</strain>
    </source>
</reference>
<proteinExistence type="predicted"/>
<protein>
    <submittedName>
        <fullName evidence="2">Acetyltransferase</fullName>
    </submittedName>
</protein>
<dbReference type="AlphaFoldDB" id="A0A919SGU7"/>
<dbReference type="GO" id="GO:0008999">
    <property type="term" value="F:protein-N-terminal-alanine acetyltransferase activity"/>
    <property type="evidence" value="ECO:0007669"/>
    <property type="project" value="TreeGrafter"/>
</dbReference>